<keyword evidence="3" id="KW-1185">Reference proteome</keyword>
<dbReference type="HOGENOM" id="CLU_401733_0_0_1"/>
<dbReference type="InParanoid" id="K1WIT0"/>
<feature type="region of interest" description="Disordered" evidence="1">
    <location>
        <begin position="1"/>
        <end position="105"/>
    </location>
</feature>
<feature type="compositionally biased region" description="Basic and acidic residues" evidence="1">
    <location>
        <begin position="73"/>
        <end position="93"/>
    </location>
</feature>
<proteinExistence type="predicted"/>
<protein>
    <submittedName>
        <fullName evidence="2">Uncharacterized protein</fullName>
    </submittedName>
</protein>
<evidence type="ECO:0000313" key="3">
    <source>
        <dbReference type="Proteomes" id="UP000006753"/>
    </source>
</evidence>
<feature type="compositionally biased region" description="Basic and acidic residues" evidence="1">
    <location>
        <begin position="252"/>
        <end position="263"/>
    </location>
</feature>
<sequence>MPTPAAVDPMASKADDLPAKIESPSLEPDINSLTINPLPSIPSRILTPSPEPETTDVGVDEKERVSPTLDATLPDHEAPVGDNGAERSEDGPHSRKRSPPPNRSKFDKLLITEASWNHAVASWKRWRRGIPKEYWGLEQLGNKIFQEIQDKVLSYVHLAPGDPEFDSIEIFFREYVDHYDLFEMGPDEIQRCENFVGACLLRFLSEHGGTEGTMDHYIIMYLAHIYCCVWVEDDGQKVNSTINESTQEEVEPVGKDHTAKEIKSAGAGTKYRDQVEMKHTDVSSDGKEINLHGDNPGGGEVTSVREEAKPDKVQTKSTRKTDGIDLTNLVFLTQRVRSQFTLTSRECIRISINSTDSDHDIYRKGFALGRETRIEIFRHFSGLKKLWDATADAKQKRMGNMKEEDMRAEEVVAVHESVEEARKQGIKFFEGCLTREKAHKFLDCFIMGFDVVGMTSDFCVNYMISDVMVQHGNTIPQRYHEAALKAALKIVGCVGKYVETVQFRLRSDSTCLPFFVEGHDAPLNTAAILTIIDALGEISGTWQTTGFLCFQYLYKILTSQYLSHASIVYAAKLVLSYINVMRFPGTKNVMYRHSLSAILDLSNWEHAWMMDHNLEEQDSDEEFDCGRETEEEMDAEEARYVKLIMGWFAKHGKPVDERTILAVLPNCEFKILDTIKKIEFFKGWN</sequence>
<evidence type="ECO:0000313" key="2">
    <source>
        <dbReference type="EMBL" id="EKD17550.1"/>
    </source>
</evidence>
<dbReference type="OrthoDB" id="10298708at2759"/>
<accession>K1WIT0</accession>
<feature type="region of interest" description="Disordered" evidence="1">
    <location>
        <begin position="244"/>
        <end position="267"/>
    </location>
</feature>
<dbReference type="KEGG" id="mbe:MBM_04411"/>
<dbReference type="EMBL" id="JH921436">
    <property type="protein sequence ID" value="EKD17550.1"/>
    <property type="molecule type" value="Genomic_DNA"/>
</dbReference>
<evidence type="ECO:0000256" key="1">
    <source>
        <dbReference type="SAM" id="MobiDB-lite"/>
    </source>
</evidence>
<organism evidence="2 3">
    <name type="scientific">Marssonina brunnea f. sp. multigermtubi (strain MB_m1)</name>
    <name type="common">Marssonina leaf spot fungus</name>
    <dbReference type="NCBI Taxonomy" id="1072389"/>
    <lineage>
        <taxon>Eukaryota</taxon>
        <taxon>Fungi</taxon>
        <taxon>Dikarya</taxon>
        <taxon>Ascomycota</taxon>
        <taxon>Pezizomycotina</taxon>
        <taxon>Leotiomycetes</taxon>
        <taxon>Helotiales</taxon>
        <taxon>Drepanopezizaceae</taxon>
        <taxon>Drepanopeziza</taxon>
    </lineage>
</organism>
<reference evidence="2 3" key="1">
    <citation type="journal article" date="2012" name="BMC Genomics">
        <title>Sequencing the genome of Marssonina brunnea reveals fungus-poplar co-evolution.</title>
        <authorList>
            <person name="Zhu S."/>
            <person name="Cao Y.-Z."/>
            <person name="Jiang C."/>
            <person name="Tan B.-Y."/>
            <person name="Wang Z."/>
            <person name="Feng S."/>
            <person name="Zhang L."/>
            <person name="Su X.-H."/>
            <person name="Brejova B."/>
            <person name="Vinar T."/>
            <person name="Xu M."/>
            <person name="Wang M.-X."/>
            <person name="Zhang S.-G."/>
            <person name="Huang M.-R."/>
            <person name="Wu R."/>
            <person name="Zhou Y."/>
        </authorList>
    </citation>
    <scope>NUCLEOTIDE SEQUENCE [LARGE SCALE GENOMIC DNA]</scope>
    <source>
        <strain evidence="2 3">MB_m1</strain>
    </source>
</reference>
<feature type="region of interest" description="Disordered" evidence="1">
    <location>
        <begin position="282"/>
        <end position="319"/>
    </location>
</feature>
<dbReference type="AlphaFoldDB" id="K1WIT0"/>
<dbReference type="GeneID" id="18760346"/>
<name>K1WIT0_MARBU</name>
<dbReference type="Proteomes" id="UP000006753">
    <property type="component" value="Unassembled WGS sequence"/>
</dbReference>
<gene>
    <name evidence="2" type="ORF">MBM_04411</name>
</gene>
<feature type="compositionally biased region" description="Basic and acidic residues" evidence="1">
    <location>
        <begin position="282"/>
        <end position="291"/>
    </location>
</feature>
<feature type="compositionally biased region" description="Basic and acidic residues" evidence="1">
    <location>
        <begin position="303"/>
        <end position="319"/>
    </location>
</feature>